<reference evidence="3" key="2">
    <citation type="submission" date="2015-01" db="EMBL/GenBank/DDBJ databases">
        <title>Evolutionary Origins and Diversification of the Mycorrhizal Mutualists.</title>
        <authorList>
            <consortium name="DOE Joint Genome Institute"/>
            <consortium name="Mycorrhizal Genomics Consortium"/>
            <person name="Kohler A."/>
            <person name="Kuo A."/>
            <person name="Nagy L.G."/>
            <person name="Floudas D."/>
            <person name="Copeland A."/>
            <person name="Barry K.W."/>
            <person name="Cichocki N."/>
            <person name="Veneault-Fourrey C."/>
            <person name="LaButti K."/>
            <person name="Lindquist E.A."/>
            <person name="Lipzen A."/>
            <person name="Lundell T."/>
            <person name="Morin E."/>
            <person name="Murat C."/>
            <person name="Riley R."/>
            <person name="Ohm R."/>
            <person name="Sun H."/>
            <person name="Tunlid A."/>
            <person name="Henrissat B."/>
            <person name="Grigoriev I.V."/>
            <person name="Hibbett D.S."/>
            <person name="Martin F."/>
        </authorList>
    </citation>
    <scope>NUCLEOTIDE SEQUENCE [LARGE SCALE GENOMIC DNA]</scope>
    <source>
        <strain evidence="3">Foug A</strain>
    </source>
</reference>
<evidence type="ECO:0000256" key="1">
    <source>
        <dbReference type="SAM" id="Phobius"/>
    </source>
</evidence>
<accession>A0A0C3DRG8</accession>
<evidence type="ECO:0000313" key="3">
    <source>
        <dbReference type="Proteomes" id="UP000053989"/>
    </source>
</evidence>
<feature type="transmembrane region" description="Helical" evidence="1">
    <location>
        <begin position="23"/>
        <end position="47"/>
    </location>
</feature>
<keyword evidence="1" id="KW-0812">Transmembrane</keyword>
<gene>
    <name evidence="2" type="ORF">SCLCIDRAFT_1214367</name>
</gene>
<proteinExistence type="predicted"/>
<protein>
    <submittedName>
        <fullName evidence="2">Uncharacterized protein</fullName>
    </submittedName>
</protein>
<dbReference type="AlphaFoldDB" id="A0A0C3DRG8"/>
<name>A0A0C3DRG8_9AGAM</name>
<organism evidence="2 3">
    <name type="scientific">Scleroderma citrinum Foug A</name>
    <dbReference type="NCBI Taxonomy" id="1036808"/>
    <lineage>
        <taxon>Eukaryota</taxon>
        <taxon>Fungi</taxon>
        <taxon>Dikarya</taxon>
        <taxon>Basidiomycota</taxon>
        <taxon>Agaricomycotina</taxon>
        <taxon>Agaricomycetes</taxon>
        <taxon>Agaricomycetidae</taxon>
        <taxon>Boletales</taxon>
        <taxon>Sclerodermatineae</taxon>
        <taxon>Sclerodermataceae</taxon>
        <taxon>Scleroderma</taxon>
    </lineage>
</organism>
<dbReference type="Proteomes" id="UP000053989">
    <property type="component" value="Unassembled WGS sequence"/>
</dbReference>
<dbReference type="HOGENOM" id="CLU_2741531_0_0_1"/>
<sequence length="71" mass="7996">MCDDCVTGLSLSGERQYRRRHPLANLLLSFVRLVFALPTLLALVLLLSRAHQLLGRIVVSLYSTQVVLYVL</sequence>
<dbReference type="InParanoid" id="A0A0C3DRG8"/>
<keyword evidence="1" id="KW-0472">Membrane</keyword>
<keyword evidence="3" id="KW-1185">Reference proteome</keyword>
<reference evidence="2 3" key="1">
    <citation type="submission" date="2014-04" db="EMBL/GenBank/DDBJ databases">
        <authorList>
            <consortium name="DOE Joint Genome Institute"/>
            <person name="Kuo A."/>
            <person name="Kohler A."/>
            <person name="Nagy L.G."/>
            <person name="Floudas D."/>
            <person name="Copeland A."/>
            <person name="Barry K.W."/>
            <person name="Cichocki N."/>
            <person name="Veneault-Fourrey C."/>
            <person name="LaButti K."/>
            <person name="Lindquist E.A."/>
            <person name="Lipzen A."/>
            <person name="Lundell T."/>
            <person name="Morin E."/>
            <person name="Murat C."/>
            <person name="Sun H."/>
            <person name="Tunlid A."/>
            <person name="Henrissat B."/>
            <person name="Grigoriev I.V."/>
            <person name="Hibbett D.S."/>
            <person name="Martin F."/>
            <person name="Nordberg H.P."/>
            <person name="Cantor M.N."/>
            <person name="Hua S.X."/>
        </authorList>
    </citation>
    <scope>NUCLEOTIDE SEQUENCE [LARGE SCALE GENOMIC DNA]</scope>
    <source>
        <strain evidence="2 3">Foug A</strain>
    </source>
</reference>
<keyword evidence="1" id="KW-1133">Transmembrane helix</keyword>
<evidence type="ECO:0000313" key="2">
    <source>
        <dbReference type="EMBL" id="KIM63260.1"/>
    </source>
</evidence>
<dbReference type="EMBL" id="KN822036">
    <property type="protein sequence ID" value="KIM63260.1"/>
    <property type="molecule type" value="Genomic_DNA"/>
</dbReference>